<dbReference type="RefSeq" id="WP_094093731.1">
    <property type="nucleotide sequence ID" value="NZ_BMHF01000001.1"/>
</dbReference>
<dbReference type="SUPFAM" id="SSF110738">
    <property type="entry name" value="Glycerate kinase I"/>
    <property type="match status" value="1"/>
</dbReference>
<evidence type="ECO:0000256" key="3">
    <source>
        <dbReference type="ARBA" id="ARBA00022777"/>
    </source>
</evidence>
<dbReference type="PANTHER" id="PTHR21599:SF0">
    <property type="entry name" value="GLYCERATE KINASE"/>
    <property type="match status" value="1"/>
</dbReference>
<evidence type="ECO:0000256" key="2">
    <source>
        <dbReference type="ARBA" id="ARBA00022679"/>
    </source>
</evidence>
<evidence type="ECO:0000313" key="5">
    <source>
        <dbReference type="EMBL" id="GGA19554.1"/>
    </source>
</evidence>
<keyword evidence="6" id="KW-1185">Reference proteome</keyword>
<keyword evidence="3 4" id="KW-0418">Kinase</keyword>
<organism evidence="5 6">
    <name type="scientific">Paenibacillus physcomitrellae</name>
    <dbReference type="NCBI Taxonomy" id="1619311"/>
    <lineage>
        <taxon>Bacteria</taxon>
        <taxon>Bacillati</taxon>
        <taxon>Bacillota</taxon>
        <taxon>Bacilli</taxon>
        <taxon>Bacillales</taxon>
        <taxon>Paenibacillaceae</taxon>
        <taxon>Paenibacillus</taxon>
    </lineage>
</organism>
<dbReference type="InterPro" id="IPR036129">
    <property type="entry name" value="Glycerate_kinase_sf"/>
</dbReference>
<protein>
    <submittedName>
        <fullName evidence="5">Glycerate kinase</fullName>
    </submittedName>
</protein>
<dbReference type="EMBL" id="BMHF01000001">
    <property type="protein sequence ID" value="GGA19554.1"/>
    <property type="molecule type" value="Genomic_DNA"/>
</dbReference>
<name>A0ABQ1FK73_9BACL</name>
<dbReference type="Gene3D" id="3.40.50.10350">
    <property type="entry name" value="Glycerate kinase, domain 1"/>
    <property type="match status" value="1"/>
</dbReference>
<dbReference type="PIRSF" id="PIRSF006078">
    <property type="entry name" value="GlxK"/>
    <property type="match status" value="1"/>
</dbReference>
<evidence type="ECO:0000256" key="4">
    <source>
        <dbReference type="PIRNR" id="PIRNR006078"/>
    </source>
</evidence>
<gene>
    <name evidence="5" type="ORF">GCM10010917_00220</name>
</gene>
<dbReference type="Gene3D" id="3.90.1510.10">
    <property type="entry name" value="Glycerate kinase, domain 2"/>
    <property type="match status" value="1"/>
</dbReference>
<comment type="similarity">
    <text evidence="1 4">Belongs to the glycerate kinase type-1 family.</text>
</comment>
<dbReference type="Pfam" id="PF02595">
    <property type="entry name" value="Gly_kinase"/>
    <property type="match status" value="1"/>
</dbReference>
<dbReference type="InterPro" id="IPR004381">
    <property type="entry name" value="Glycerate_kinase"/>
</dbReference>
<dbReference type="InterPro" id="IPR018193">
    <property type="entry name" value="Glyc_kinase_flavodox-like_fold"/>
</dbReference>
<proteinExistence type="inferred from homology"/>
<accession>A0ABQ1FK73</accession>
<dbReference type="InterPro" id="IPR018197">
    <property type="entry name" value="Glycerate_kinase_RE-like"/>
</dbReference>
<evidence type="ECO:0000313" key="6">
    <source>
        <dbReference type="Proteomes" id="UP000609323"/>
    </source>
</evidence>
<dbReference type="GO" id="GO:0016301">
    <property type="term" value="F:kinase activity"/>
    <property type="evidence" value="ECO:0007669"/>
    <property type="project" value="UniProtKB-KW"/>
</dbReference>
<dbReference type="Proteomes" id="UP000609323">
    <property type="component" value="Unassembled WGS sequence"/>
</dbReference>
<dbReference type="PANTHER" id="PTHR21599">
    <property type="entry name" value="GLYCERATE KINASE"/>
    <property type="match status" value="1"/>
</dbReference>
<dbReference type="NCBIfam" id="TIGR00045">
    <property type="entry name" value="glycerate kinase"/>
    <property type="match status" value="1"/>
</dbReference>
<evidence type="ECO:0000256" key="1">
    <source>
        <dbReference type="ARBA" id="ARBA00006284"/>
    </source>
</evidence>
<comment type="caution">
    <text evidence="5">The sequence shown here is derived from an EMBL/GenBank/DDBJ whole genome shotgun (WGS) entry which is preliminary data.</text>
</comment>
<sequence length="377" mass="39372">MKIVIAADSYKGSATTFEVAGYIEQGIRRVHPDAAILKIPLADGGEGTVDALVSACGGRYIEQEVTGPLGSKVNAKFGLLPGDTAVVEMAAASGLPLIKEEERNPFITTTFGTGQLIKAALNEGVKRIYVGIGGSATNDGGLGMAQALGVSFKDKSGREIGFGAKALEQLDTIDISGLDDRLKDTEVLVLSDVTNPLCGDNGASYVYGPQKGASPGDLIKLDWLLRLFAEKIELQLGVSIMDVPGAGAAGGLGAGLMAFCQAEISSGIETVLKLIELEENLKDADLVITGEGRMDFQSTQGKAPVGVAKLAKKFGLPVIAIVGSEGEAIQDVYDHGIDLVIDIINRPLSLQEAMDKVGELTVNAGEKAIRAFQLNKK</sequence>
<reference evidence="6" key="1">
    <citation type="journal article" date="2019" name="Int. J. Syst. Evol. Microbiol.">
        <title>The Global Catalogue of Microorganisms (GCM) 10K type strain sequencing project: providing services to taxonomists for standard genome sequencing and annotation.</title>
        <authorList>
            <consortium name="The Broad Institute Genomics Platform"/>
            <consortium name="The Broad Institute Genome Sequencing Center for Infectious Disease"/>
            <person name="Wu L."/>
            <person name="Ma J."/>
        </authorList>
    </citation>
    <scope>NUCLEOTIDE SEQUENCE [LARGE SCALE GENOMIC DNA]</scope>
    <source>
        <strain evidence="6">CGMCC 1.15044</strain>
    </source>
</reference>
<keyword evidence="2 4" id="KW-0808">Transferase</keyword>